<comment type="caution">
    <text evidence="1">The sequence shown here is derived from an EMBL/GenBank/DDBJ whole genome shotgun (WGS) entry which is preliminary data.</text>
</comment>
<protein>
    <submittedName>
        <fullName evidence="1">Uncharacterized protein</fullName>
    </submittedName>
</protein>
<dbReference type="Proteomes" id="UP000177501">
    <property type="component" value="Unassembled WGS sequence"/>
</dbReference>
<organism evidence="1 2">
    <name type="scientific">Candidatus Woesebacteria bacterium RIFCSPLOWO2_01_FULL_37_19</name>
    <dbReference type="NCBI Taxonomy" id="1802514"/>
    <lineage>
        <taxon>Bacteria</taxon>
        <taxon>Candidatus Woeseibacteriota</taxon>
    </lineage>
</organism>
<name>A0A1F8B7X7_9BACT</name>
<dbReference type="AlphaFoldDB" id="A0A1F8B7X7"/>
<dbReference type="STRING" id="1802514.A2955_03595"/>
<proteinExistence type="predicted"/>
<sequence>MNKITDAKSLLKKVEEVIKQKDLDLSSGEDLSIGVMNLISIEEHLFYTSQKTKDKKYLDLLDEVRRMRTELLKDIIKDYEGEVWCISKHLLAASMRIMEVGTKELKKAAGSEPAEAEKQKQKAWDLFGKSYKLYSLFWGLNLGVVGTKDVKQKGNGEIKFIDEKSPPAGGEKGSSSVFSKLGALVQKAVDCCKE</sequence>
<evidence type="ECO:0000313" key="1">
    <source>
        <dbReference type="EMBL" id="OGM59809.1"/>
    </source>
</evidence>
<accession>A0A1F8B7X7</accession>
<evidence type="ECO:0000313" key="2">
    <source>
        <dbReference type="Proteomes" id="UP000177501"/>
    </source>
</evidence>
<dbReference type="EMBL" id="MGHA01000026">
    <property type="protein sequence ID" value="OGM59809.1"/>
    <property type="molecule type" value="Genomic_DNA"/>
</dbReference>
<gene>
    <name evidence="1" type="ORF">A2955_03595</name>
</gene>
<reference evidence="1 2" key="1">
    <citation type="journal article" date="2016" name="Nat. Commun.">
        <title>Thousands of microbial genomes shed light on interconnected biogeochemical processes in an aquifer system.</title>
        <authorList>
            <person name="Anantharaman K."/>
            <person name="Brown C.T."/>
            <person name="Hug L.A."/>
            <person name="Sharon I."/>
            <person name="Castelle C.J."/>
            <person name="Probst A.J."/>
            <person name="Thomas B.C."/>
            <person name="Singh A."/>
            <person name="Wilkins M.J."/>
            <person name="Karaoz U."/>
            <person name="Brodie E.L."/>
            <person name="Williams K.H."/>
            <person name="Hubbard S.S."/>
            <person name="Banfield J.F."/>
        </authorList>
    </citation>
    <scope>NUCLEOTIDE SEQUENCE [LARGE SCALE GENOMIC DNA]</scope>
</reference>